<name>A0A2A4I0J0_9SPHN</name>
<accession>A0A2A4I0J0</accession>
<dbReference type="EMBL" id="NWVD01000002">
    <property type="protein sequence ID" value="PCG09689.1"/>
    <property type="molecule type" value="Genomic_DNA"/>
</dbReference>
<organism evidence="3 4">
    <name type="scientific">Sphingomonas ginsenosidimutans</name>
    <dbReference type="NCBI Taxonomy" id="862134"/>
    <lineage>
        <taxon>Bacteria</taxon>
        <taxon>Pseudomonadati</taxon>
        <taxon>Pseudomonadota</taxon>
        <taxon>Alphaproteobacteria</taxon>
        <taxon>Sphingomonadales</taxon>
        <taxon>Sphingomonadaceae</taxon>
        <taxon>Sphingomonas</taxon>
    </lineage>
</organism>
<comment type="caution">
    <text evidence="3">The sequence shown here is derived from an EMBL/GenBank/DDBJ whole genome shotgun (WGS) entry which is preliminary data.</text>
</comment>
<evidence type="ECO:0000256" key="1">
    <source>
        <dbReference type="SAM" id="MobiDB-lite"/>
    </source>
</evidence>
<dbReference type="Proteomes" id="UP000218784">
    <property type="component" value="Unassembled WGS sequence"/>
</dbReference>
<evidence type="ECO:0000256" key="2">
    <source>
        <dbReference type="SAM" id="Phobius"/>
    </source>
</evidence>
<keyword evidence="2" id="KW-1133">Transmembrane helix</keyword>
<reference evidence="3 4" key="1">
    <citation type="submission" date="2017-09" db="EMBL/GenBank/DDBJ databases">
        <title>Sphingomonas ginsenosidimutans KACC 14949, whole genome shotgun sequence.</title>
        <authorList>
            <person name="Feng G."/>
            <person name="Zhu H."/>
        </authorList>
    </citation>
    <scope>NUCLEOTIDE SEQUENCE [LARGE SCALE GENOMIC DNA]</scope>
    <source>
        <strain evidence="3 4">KACC 14949</strain>
    </source>
</reference>
<feature type="region of interest" description="Disordered" evidence="1">
    <location>
        <begin position="30"/>
        <end position="50"/>
    </location>
</feature>
<dbReference type="RefSeq" id="WP_096611343.1">
    <property type="nucleotide sequence ID" value="NZ_NWVD01000002.1"/>
</dbReference>
<proteinExistence type="predicted"/>
<feature type="transmembrane region" description="Helical" evidence="2">
    <location>
        <begin position="81"/>
        <end position="103"/>
    </location>
</feature>
<keyword evidence="2" id="KW-0812">Transmembrane</keyword>
<keyword evidence="2" id="KW-0472">Membrane</keyword>
<sequence length="109" mass="12263">MPRHQTRQVIETLYPVELDGPAQYEPPAWARGKAADAAPRQPRRLRRADEPGRTLPICFQPLDREPIRPMADPDEHHLRRAMAWGAALSLPWYIAVGIAAAILRAKGLL</sequence>
<dbReference type="AlphaFoldDB" id="A0A2A4I0J0"/>
<evidence type="ECO:0000313" key="3">
    <source>
        <dbReference type="EMBL" id="PCG09689.1"/>
    </source>
</evidence>
<keyword evidence="4" id="KW-1185">Reference proteome</keyword>
<protein>
    <submittedName>
        <fullName evidence="3">Uncharacterized protein</fullName>
    </submittedName>
</protein>
<evidence type="ECO:0000313" key="4">
    <source>
        <dbReference type="Proteomes" id="UP000218784"/>
    </source>
</evidence>
<gene>
    <name evidence="3" type="ORF">COA17_07495</name>
</gene>